<dbReference type="Proteomes" id="UP000729402">
    <property type="component" value="Unassembled WGS sequence"/>
</dbReference>
<name>A0A8J5WDL6_ZIZPA</name>
<proteinExistence type="predicted"/>
<reference evidence="1" key="1">
    <citation type="journal article" date="2021" name="bioRxiv">
        <title>Whole Genome Assembly and Annotation of Northern Wild Rice, Zizania palustris L., Supports a Whole Genome Duplication in the Zizania Genus.</title>
        <authorList>
            <person name="Haas M."/>
            <person name="Kono T."/>
            <person name="Macchietto M."/>
            <person name="Millas R."/>
            <person name="McGilp L."/>
            <person name="Shao M."/>
            <person name="Duquette J."/>
            <person name="Hirsch C.N."/>
            <person name="Kimball J."/>
        </authorList>
    </citation>
    <scope>NUCLEOTIDE SEQUENCE</scope>
    <source>
        <tissue evidence="1">Fresh leaf tissue</tissue>
    </source>
</reference>
<protein>
    <submittedName>
        <fullName evidence="1">Uncharacterized protein</fullName>
    </submittedName>
</protein>
<comment type="caution">
    <text evidence="1">The sequence shown here is derived from an EMBL/GenBank/DDBJ whole genome shotgun (WGS) entry which is preliminary data.</text>
</comment>
<evidence type="ECO:0000313" key="2">
    <source>
        <dbReference type="Proteomes" id="UP000729402"/>
    </source>
</evidence>
<organism evidence="1 2">
    <name type="scientific">Zizania palustris</name>
    <name type="common">Northern wild rice</name>
    <dbReference type="NCBI Taxonomy" id="103762"/>
    <lineage>
        <taxon>Eukaryota</taxon>
        <taxon>Viridiplantae</taxon>
        <taxon>Streptophyta</taxon>
        <taxon>Embryophyta</taxon>
        <taxon>Tracheophyta</taxon>
        <taxon>Spermatophyta</taxon>
        <taxon>Magnoliopsida</taxon>
        <taxon>Liliopsida</taxon>
        <taxon>Poales</taxon>
        <taxon>Poaceae</taxon>
        <taxon>BOP clade</taxon>
        <taxon>Oryzoideae</taxon>
        <taxon>Oryzeae</taxon>
        <taxon>Zizaniinae</taxon>
        <taxon>Zizania</taxon>
    </lineage>
</organism>
<dbReference type="AlphaFoldDB" id="A0A8J5WDL6"/>
<dbReference type="OrthoDB" id="694624at2759"/>
<reference evidence="1" key="2">
    <citation type="submission" date="2021-02" db="EMBL/GenBank/DDBJ databases">
        <authorList>
            <person name="Kimball J.A."/>
            <person name="Haas M.W."/>
            <person name="Macchietto M."/>
            <person name="Kono T."/>
            <person name="Duquette J."/>
            <person name="Shao M."/>
        </authorList>
    </citation>
    <scope>NUCLEOTIDE SEQUENCE</scope>
    <source>
        <tissue evidence="1">Fresh leaf tissue</tissue>
    </source>
</reference>
<accession>A0A8J5WDL6</accession>
<gene>
    <name evidence="1" type="ORF">GUJ93_ZPchr0010g11107</name>
</gene>
<sequence>MEDLQEADVLWPETPPLPVLVLHGAATVFDFGSFGARDSSSPRPTSTELLLGRRSDGFVSDAYTVAGGLDDGGVQAEEFQEADVLWPDDVDADTARDQFDDNVGEGEFWWLSRDFRDAGSHVEEEEEEKAAAADPAGNEVWKHLVSSPIDIPTRVAAARRYTTAMSMHRRRR</sequence>
<dbReference type="EMBL" id="JAAALK010000082">
    <property type="protein sequence ID" value="KAG8086117.1"/>
    <property type="molecule type" value="Genomic_DNA"/>
</dbReference>
<keyword evidence="2" id="KW-1185">Reference proteome</keyword>
<evidence type="ECO:0000313" key="1">
    <source>
        <dbReference type="EMBL" id="KAG8086117.1"/>
    </source>
</evidence>